<dbReference type="AlphaFoldDB" id="A7I624"/>
<evidence type="ECO:0000256" key="3">
    <source>
        <dbReference type="ARBA" id="ARBA00006577"/>
    </source>
</evidence>
<dbReference type="InterPro" id="IPR001179">
    <property type="entry name" value="PPIase_FKBP_dom"/>
</dbReference>
<dbReference type="STRING" id="456442.Mboo_0667"/>
<comment type="similarity">
    <text evidence="3 9">Belongs to the FKBP-type PPIase family.</text>
</comment>
<dbReference type="SUPFAM" id="SSF54534">
    <property type="entry name" value="FKBP-like"/>
    <property type="match status" value="1"/>
</dbReference>
<feature type="domain" description="PPIase FKBP-type" evidence="10">
    <location>
        <begin position="4"/>
        <end position="82"/>
    </location>
</feature>
<keyword evidence="4" id="KW-0963">Cytoplasm</keyword>
<evidence type="ECO:0000256" key="9">
    <source>
        <dbReference type="RuleBase" id="RU003915"/>
    </source>
</evidence>
<evidence type="ECO:0000256" key="6">
    <source>
        <dbReference type="ARBA" id="ARBA00023186"/>
    </source>
</evidence>
<dbReference type="PANTHER" id="PTHR47861">
    <property type="entry name" value="FKBP-TYPE PEPTIDYL-PROLYL CIS-TRANS ISOMERASE SLYD"/>
    <property type="match status" value="1"/>
</dbReference>
<comment type="catalytic activity">
    <reaction evidence="1 8 9">
        <text>[protein]-peptidylproline (omega=180) = [protein]-peptidylproline (omega=0)</text>
        <dbReference type="Rhea" id="RHEA:16237"/>
        <dbReference type="Rhea" id="RHEA-COMP:10747"/>
        <dbReference type="Rhea" id="RHEA-COMP:10748"/>
        <dbReference type="ChEBI" id="CHEBI:83833"/>
        <dbReference type="ChEBI" id="CHEBI:83834"/>
        <dbReference type="EC" id="5.2.1.8"/>
    </reaction>
</comment>
<comment type="subcellular location">
    <subcellularLocation>
        <location evidence="2">Cytoplasm</location>
    </subcellularLocation>
</comment>
<name>A7I624_METB6</name>
<evidence type="ECO:0000313" key="11">
    <source>
        <dbReference type="EMBL" id="ABS55185.1"/>
    </source>
</evidence>
<evidence type="ECO:0000256" key="8">
    <source>
        <dbReference type="PROSITE-ProRule" id="PRU00277"/>
    </source>
</evidence>
<evidence type="ECO:0000256" key="2">
    <source>
        <dbReference type="ARBA" id="ARBA00004496"/>
    </source>
</evidence>
<evidence type="ECO:0000313" key="12">
    <source>
        <dbReference type="Proteomes" id="UP000002408"/>
    </source>
</evidence>
<dbReference type="eggNOG" id="arCOG00981">
    <property type="taxonomic scope" value="Archaea"/>
</dbReference>
<organism evidence="11 12">
    <name type="scientific">Methanoregula boonei (strain DSM 21154 / JCM 14090 / 6A8)</name>
    <dbReference type="NCBI Taxonomy" id="456442"/>
    <lineage>
        <taxon>Archaea</taxon>
        <taxon>Methanobacteriati</taxon>
        <taxon>Methanobacteriota</taxon>
        <taxon>Stenosarchaea group</taxon>
        <taxon>Methanomicrobia</taxon>
        <taxon>Methanomicrobiales</taxon>
        <taxon>Methanoregulaceae</taxon>
        <taxon>Methanoregula</taxon>
    </lineage>
</organism>
<dbReference type="HOGENOM" id="CLU_098197_2_1_2"/>
<dbReference type="KEGG" id="mbn:Mboo_0667"/>
<reference evidence="12" key="1">
    <citation type="journal article" date="2015" name="Microbiology">
        <title>Genome of Methanoregula boonei 6A8 reveals adaptations to oligotrophic peatland environments.</title>
        <authorList>
            <person name="Braeuer S."/>
            <person name="Cadillo-Quiroz H."/>
            <person name="Kyrpides N."/>
            <person name="Woyke T."/>
            <person name="Goodwin L."/>
            <person name="Detter C."/>
            <person name="Podell S."/>
            <person name="Yavitt J.B."/>
            <person name="Zinder S.H."/>
        </authorList>
    </citation>
    <scope>NUCLEOTIDE SEQUENCE [LARGE SCALE GENOMIC DNA]</scope>
    <source>
        <strain evidence="12">DSM 21154 / JCM 14090 / 6A8</strain>
    </source>
</reference>
<evidence type="ECO:0000256" key="5">
    <source>
        <dbReference type="ARBA" id="ARBA00023110"/>
    </source>
</evidence>
<evidence type="ECO:0000256" key="1">
    <source>
        <dbReference type="ARBA" id="ARBA00000971"/>
    </source>
</evidence>
<keyword evidence="12" id="KW-1185">Reference proteome</keyword>
<dbReference type="EC" id="5.2.1.8" evidence="9"/>
<dbReference type="GO" id="GO:0003755">
    <property type="term" value="F:peptidyl-prolyl cis-trans isomerase activity"/>
    <property type="evidence" value="ECO:0007669"/>
    <property type="project" value="UniProtKB-UniRule"/>
</dbReference>
<proteinExistence type="inferred from homology"/>
<dbReference type="EMBL" id="CP000780">
    <property type="protein sequence ID" value="ABS55185.1"/>
    <property type="molecule type" value="Genomic_DNA"/>
</dbReference>
<protein>
    <recommendedName>
        <fullName evidence="9">Peptidyl-prolyl cis-trans isomerase</fullName>
        <ecNumber evidence="9">5.2.1.8</ecNumber>
    </recommendedName>
</protein>
<evidence type="ECO:0000256" key="4">
    <source>
        <dbReference type="ARBA" id="ARBA00022490"/>
    </source>
</evidence>
<evidence type="ECO:0000259" key="10">
    <source>
        <dbReference type="PROSITE" id="PS50059"/>
    </source>
</evidence>
<dbReference type="PANTHER" id="PTHR47861:SF3">
    <property type="entry name" value="FKBP-TYPE PEPTIDYL-PROLYL CIS-TRANS ISOMERASE SLYD"/>
    <property type="match status" value="1"/>
</dbReference>
<dbReference type="Gene3D" id="3.10.50.40">
    <property type="match status" value="1"/>
</dbReference>
<evidence type="ECO:0000256" key="7">
    <source>
        <dbReference type="ARBA" id="ARBA00023235"/>
    </source>
</evidence>
<keyword evidence="7 8" id="KW-0413">Isomerase</keyword>
<keyword evidence="6" id="KW-0143">Chaperone</keyword>
<gene>
    <name evidence="11" type="ordered locus">Mboo_0667</name>
</gene>
<dbReference type="InterPro" id="IPR046357">
    <property type="entry name" value="PPIase_dom_sf"/>
</dbReference>
<dbReference type="Pfam" id="PF00254">
    <property type="entry name" value="FKBP_C"/>
    <property type="match status" value="1"/>
</dbReference>
<dbReference type="GO" id="GO:0005737">
    <property type="term" value="C:cytoplasm"/>
    <property type="evidence" value="ECO:0007669"/>
    <property type="project" value="UniProtKB-SubCell"/>
</dbReference>
<dbReference type="GO" id="GO:0042026">
    <property type="term" value="P:protein refolding"/>
    <property type="evidence" value="ECO:0007669"/>
    <property type="project" value="UniProtKB-ARBA"/>
</dbReference>
<dbReference type="Proteomes" id="UP000002408">
    <property type="component" value="Chromosome"/>
</dbReference>
<dbReference type="PROSITE" id="PS50059">
    <property type="entry name" value="FKBP_PPIASE"/>
    <property type="match status" value="1"/>
</dbReference>
<sequence>MAVGDTINVTYTGTFDNGTVFDSNAGKSPLTFTVGGGQMIPGFDAAVRGMKVNEQKNVTLTPDQAYGAYNPALVRIVPTSQLPANQTYYPGEPLGFRSSVDGSEHIVYVVNVTDAGVAIDANSPLAGQNLTFAIKIDSIQKASSASTATVTP</sequence>
<keyword evidence="5 8" id="KW-0697">Rotamase</keyword>
<accession>A7I624</accession>